<dbReference type="Gene3D" id="1.10.3790.10">
    <property type="entry name" value="NinB"/>
    <property type="match status" value="1"/>
</dbReference>
<name>A0A848RJD2_9FIRM</name>
<sequence length="167" mass="19300">MKVKGRLKNLNYSIDGKPQVTFELERYLDINKIGEIKGDDLLNINISNAKKSRTLDQNNLLWAIISDIDKKVNGIPSEISRWDLYIQGIEEAGVEFEDVIIPKKSLKIFKQAFRAYKILDEKDDKILLRCFLGSSKFDTKQMTNLIDYFLKKASEVGVTIIDYTKEF</sequence>
<evidence type="ECO:0000313" key="1">
    <source>
        <dbReference type="EMBL" id="NMW84244.1"/>
    </source>
</evidence>
<organism evidence="1 2">
    <name type="scientific">Peptoniphilus faecalis</name>
    <dbReference type="NCBI Taxonomy" id="2731255"/>
    <lineage>
        <taxon>Bacteria</taxon>
        <taxon>Bacillati</taxon>
        <taxon>Bacillota</taxon>
        <taxon>Tissierellia</taxon>
        <taxon>Tissierellales</taxon>
        <taxon>Peptoniphilaceae</taxon>
        <taxon>Peptoniphilus</taxon>
    </lineage>
</organism>
<dbReference type="SUPFAM" id="SSF103370">
    <property type="entry name" value="NinB"/>
    <property type="match status" value="1"/>
</dbReference>
<keyword evidence="2" id="KW-1185">Reference proteome</keyword>
<proteinExistence type="predicted"/>
<dbReference type="EMBL" id="JABDSR010000001">
    <property type="protein sequence ID" value="NMW84244.1"/>
    <property type="molecule type" value="Genomic_DNA"/>
</dbReference>
<dbReference type="RefSeq" id="WP_169967755.1">
    <property type="nucleotide sequence ID" value="NZ_JABDSR010000001.1"/>
</dbReference>
<reference evidence="1" key="1">
    <citation type="submission" date="2020-04" db="EMBL/GenBank/DDBJ databases">
        <title>Peptoniphilus sp. nov. isolated from swine feces.</title>
        <authorList>
            <person name="Ryu S.W."/>
        </authorList>
    </citation>
    <scope>NUCLEOTIDE SEQUENCE [LARGE SCALE GENOMIC DNA]</scope>
    <source>
        <strain evidence="1">AGMB00490</strain>
    </source>
</reference>
<gene>
    <name evidence="1" type="ORF">HKO22_00605</name>
</gene>
<dbReference type="Proteomes" id="UP000568273">
    <property type="component" value="Unassembled WGS sequence"/>
</dbReference>
<comment type="caution">
    <text evidence="1">The sequence shown here is derived from an EMBL/GenBank/DDBJ whole genome shotgun (WGS) entry which is preliminary data.</text>
</comment>
<accession>A0A848RJD2</accession>
<protein>
    <submittedName>
        <fullName evidence="1">Uncharacterized protein</fullName>
    </submittedName>
</protein>
<evidence type="ECO:0000313" key="2">
    <source>
        <dbReference type="Proteomes" id="UP000568273"/>
    </source>
</evidence>
<dbReference type="InterPro" id="IPR036619">
    <property type="entry name" value="NinB_sf"/>
</dbReference>
<dbReference type="AlphaFoldDB" id="A0A848RJD2"/>